<dbReference type="PRINTS" id="PR00038">
    <property type="entry name" value="HTHLUXR"/>
</dbReference>
<dbReference type="InterPro" id="IPR037522">
    <property type="entry name" value="HD_GYP_dom"/>
</dbReference>
<gene>
    <name evidence="3" type="ORF">FGL98_11865</name>
</gene>
<dbReference type="PROSITE" id="PS50043">
    <property type="entry name" value="HTH_LUXR_2"/>
    <property type="match status" value="1"/>
</dbReference>
<dbReference type="SUPFAM" id="SSF46894">
    <property type="entry name" value="C-terminal effector domain of the bipartite response regulators"/>
    <property type="match status" value="1"/>
</dbReference>
<dbReference type="PROSITE" id="PS00622">
    <property type="entry name" value="HTH_LUXR_1"/>
    <property type="match status" value="1"/>
</dbReference>
<dbReference type="EMBL" id="VCQV01000015">
    <property type="protein sequence ID" value="TWP35923.1"/>
    <property type="molecule type" value="Genomic_DNA"/>
</dbReference>
<dbReference type="InterPro" id="IPR000792">
    <property type="entry name" value="Tscrpt_reg_LuxR_C"/>
</dbReference>
<evidence type="ECO:0000313" key="4">
    <source>
        <dbReference type="Proteomes" id="UP000320244"/>
    </source>
</evidence>
<dbReference type="Gene3D" id="1.10.3210.10">
    <property type="entry name" value="Hypothetical protein af1432"/>
    <property type="match status" value="2"/>
</dbReference>
<dbReference type="Pfam" id="PF00196">
    <property type="entry name" value="GerE"/>
    <property type="match status" value="1"/>
</dbReference>
<keyword evidence="4" id="KW-1185">Reference proteome</keyword>
<dbReference type="Pfam" id="PF13487">
    <property type="entry name" value="HD_5"/>
    <property type="match status" value="1"/>
</dbReference>
<dbReference type="GO" id="GO:0006355">
    <property type="term" value="P:regulation of DNA-templated transcription"/>
    <property type="evidence" value="ECO:0007669"/>
    <property type="project" value="InterPro"/>
</dbReference>
<reference evidence="3 4" key="2">
    <citation type="submission" date="2019-08" db="EMBL/GenBank/DDBJ databases">
        <title>Jejuicoccus antrihumi gen. nov., sp. nov., a new member of the family Dermacoccaceae isolated from a cave.</title>
        <authorList>
            <person name="Schumann P."/>
            <person name="Kim I.S."/>
        </authorList>
    </citation>
    <scope>NUCLEOTIDE SEQUENCE [LARGE SCALE GENOMIC DNA]</scope>
    <source>
        <strain evidence="3 4">C5-26</strain>
    </source>
</reference>
<dbReference type="InterPro" id="IPR052020">
    <property type="entry name" value="Cyclic_di-GMP/3'3'-cGAMP_PDE"/>
</dbReference>
<dbReference type="Proteomes" id="UP000320244">
    <property type="component" value="Unassembled WGS sequence"/>
</dbReference>
<accession>A0A563E115</accession>
<dbReference type="InterPro" id="IPR003607">
    <property type="entry name" value="HD/PDEase_dom"/>
</dbReference>
<evidence type="ECO:0000259" key="1">
    <source>
        <dbReference type="PROSITE" id="PS50043"/>
    </source>
</evidence>
<dbReference type="SUPFAM" id="SSF109604">
    <property type="entry name" value="HD-domain/PDEase-like"/>
    <property type="match status" value="1"/>
</dbReference>
<dbReference type="CDD" id="cd06170">
    <property type="entry name" value="LuxR_C_like"/>
    <property type="match status" value="1"/>
</dbReference>
<protein>
    <submittedName>
        <fullName evidence="3">HD domain-containing protein</fullName>
    </submittedName>
</protein>
<dbReference type="InterPro" id="IPR016032">
    <property type="entry name" value="Sig_transdc_resp-reg_C-effctor"/>
</dbReference>
<dbReference type="SMART" id="SM00421">
    <property type="entry name" value="HTH_LUXR"/>
    <property type="match status" value="1"/>
</dbReference>
<dbReference type="SMART" id="SM00471">
    <property type="entry name" value="HDc"/>
    <property type="match status" value="1"/>
</dbReference>
<dbReference type="AlphaFoldDB" id="A0A563E115"/>
<dbReference type="RefSeq" id="WP_146316985.1">
    <property type="nucleotide sequence ID" value="NZ_VCQV01000015.1"/>
</dbReference>
<dbReference type="GO" id="GO:0003677">
    <property type="term" value="F:DNA binding"/>
    <property type="evidence" value="ECO:0007669"/>
    <property type="project" value="InterPro"/>
</dbReference>
<organism evidence="3 4">
    <name type="scientific">Leekyejoonella antrihumi</name>
    <dbReference type="NCBI Taxonomy" id="1660198"/>
    <lineage>
        <taxon>Bacteria</taxon>
        <taxon>Bacillati</taxon>
        <taxon>Actinomycetota</taxon>
        <taxon>Actinomycetes</taxon>
        <taxon>Micrococcales</taxon>
        <taxon>Dermacoccaceae</taxon>
        <taxon>Leekyejoonella</taxon>
    </lineage>
</organism>
<dbReference type="OrthoDB" id="9802066at2"/>
<evidence type="ECO:0000259" key="2">
    <source>
        <dbReference type="PROSITE" id="PS51832"/>
    </source>
</evidence>
<comment type="caution">
    <text evidence="3">The sequence shown here is derived from an EMBL/GenBank/DDBJ whole genome shotgun (WGS) entry which is preliminary data.</text>
</comment>
<dbReference type="PROSITE" id="PS51832">
    <property type="entry name" value="HD_GYP"/>
    <property type="match status" value="1"/>
</dbReference>
<dbReference type="CDD" id="cd00077">
    <property type="entry name" value="HDc"/>
    <property type="match status" value="1"/>
</dbReference>
<proteinExistence type="predicted"/>
<evidence type="ECO:0000313" key="3">
    <source>
        <dbReference type="EMBL" id="TWP35923.1"/>
    </source>
</evidence>
<name>A0A563E115_9MICO</name>
<dbReference type="PANTHER" id="PTHR45228">
    <property type="entry name" value="CYCLIC DI-GMP PHOSPHODIESTERASE TM_0186-RELATED"/>
    <property type="match status" value="1"/>
</dbReference>
<dbReference type="Gene3D" id="1.10.10.10">
    <property type="entry name" value="Winged helix-like DNA-binding domain superfamily/Winged helix DNA-binding domain"/>
    <property type="match status" value="1"/>
</dbReference>
<feature type="domain" description="HD-GYP" evidence="2">
    <location>
        <begin position="260"/>
        <end position="456"/>
    </location>
</feature>
<dbReference type="InterPro" id="IPR036388">
    <property type="entry name" value="WH-like_DNA-bd_sf"/>
</dbReference>
<reference evidence="3 4" key="1">
    <citation type="submission" date="2019-05" db="EMBL/GenBank/DDBJ databases">
        <authorList>
            <person name="Lee S.D."/>
        </authorList>
    </citation>
    <scope>NUCLEOTIDE SEQUENCE [LARGE SCALE GENOMIC DNA]</scope>
    <source>
        <strain evidence="3 4">C5-26</strain>
    </source>
</reference>
<sequence length="526" mass="56445">MARETVAGGVRLAELLGVMSLGVDLGMGQPMEHVLRQCLIALRLAERAGLEEPERLVVFYTSLLAWVGCHVDAYEQAKWFGDDRALKADFRRVDFSGPTAQRMFIVRHLGTGKSAFERVGVGVDFVRGGGIQAARDMISNHWRAADDLAERLGLDAAVRRSVGQTFERWDGAGVPTGAKGADVLTTSQLVSLADVVEVFHRAGGIDAAVGVARRRSGTQFAPQLVDLFCREARQLFADLATPTSWDAVLAAEPGSGIRLSDAELVAALEAVADFVDLKSPFTVGHSRAVADLAAAAARHHGLSEAEAHTVRRAGLVHDLGRLGVPNTIWDKPGALTEVETERVRMHPYLSERMLAFSGALAPLGAIAVQHHERLDGSGYPRGLAGDALDPAGRILAAADTYRAWLEPRPHRPAGTVEQVATRLRAEVRGGRLDGGAVDAVLRAAGHRVSVRTQWPAGLTAREVQVLQLVARGLSNRQIADELVISRKTVGNHVEHIYTKIGVSNRALASLFASRHALMNAVTADSI</sequence>
<feature type="domain" description="HTH luxR-type" evidence="1">
    <location>
        <begin position="451"/>
        <end position="516"/>
    </location>
</feature>